<organism evidence="8">
    <name type="scientific">Ceratitis capitata</name>
    <name type="common">Mediterranean fruit fly</name>
    <name type="synonym">Tephritis capitata</name>
    <dbReference type="NCBI Taxonomy" id="7213"/>
    <lineage>
        <taxon>Eukaryota</taxon>
        <taxon>Metazoa</taxon>
        <taxon>Ecdysozoa</taxon>
        <taxon>Arthropoda</taxon>
        <taxon>Hexapoda</taxon>
        <taxon>Insecta</taxon>
        <taxon>Pterygota</taxon>
        <taxon>Neoptera</taxon>
        <taxon>Endopterygota</taxon>
        <taxon>Diptera</taxon>
        <taxon>Brachycera</taxon>
        <taxon>Muscomorpha</taxon>
        <taxon>Tephritoidea</taxon>
        <taxon>Tephritidae</taxon>
        <taxon>Ceratitis</taxon>
        <taxon>Ceratitis</taxon>
    </lineage>
</organism>
<dbReference type="InterPro" id="IPR018359">
    <property type="entry name" value="Bromodomain_CS"/>
</dbReference>
<dbReference type="PANTHER" id="PTHR45915:SF2">
    <property type="entry name" value="TOUTATIS, ISOFORM E"/>
    <property type="match status" value="1"/>
</dbReference>
<keyword evidence="3" id="KW-0539">Nucleus</keyword>
<protein>
    <submittedName>
        <fullName evidence="8">Bromodomain adjacent to zinc finger domain protein 2B</fullName>
    </submittedName>
</protein>
<dbReference type="SMART" id="SM00297">
    <property type="entry name" value="BROMO"/>
    <property type="match status" value="1"/>
</dbReference>
<feature type="compositionally biased region" description="Polar residues" evidence="6">
    <location>
        <begin position="114"/>
        <end position="150"/>
    </location>
</feature>
<feature type="compositionally biased region" description="Polar residues" evidence="6">
    <location>
        <begin position="159"/>
        <end position="170"/>
    </location>
</feature>
<keyword evidence="2 4" id="KW-0103">Bromodomain</keyword>
<dbReference type="GO" id="GO:0005634">
    <property type="term" value="C:nucleus"/>
    <property type="evidence" value="ECO:0007669"/>
    <property type="project" value="UniProtKB-SubCell"/>
</dbReference>
<feature type="domain" description="Bromo" evidence="7">
    <location>
        <begin position="217"/>
        <end position="287"/>
    </location>
</feature>
<comment type="subcellular location">
    <subcellularLocation>
        <location evidence="1">Nucleus</location>
    </subcellularLocation>
</comment>
<reference evidence="8" key="1">
    <citation type="submission" date="2013-07" db="EMBL/GenBank/DDBJ databases">
        <authorList>
            <person name="Geib S."/>
        </authorList>
    </citation>
    <scope>NUCLEOTIDE SEQUENCE</scope>
</reference>
<dbReference type="GO" id="GO:0000785">
    <property type="term" value="C:chromatin"/>
    <property type="evidence" value="ECO:0007669"/>
    <property type="project" value="TreeGrafter"/>
</dbReference>
<evidence type="ECO:0000313" key="8">
    <source>
        <dbReference type="EMBL" id="JAB87446.1"/>
    </source>
</evidence>
<proteinExistence type="evidence at transcript level"/>
<feature type="compositionally biased region" description="Low complexity" evidence="6">
    <location>
        <begin position="90"/>
        <end position="104"/>
    </location>
</feature>
<accession>W8B2J0</accession>
<evidence type="ECO:0000259" key="7">
    <source>
        <dbReference type="PROSITE" id="PS50014"/>
    </source>
</evidence>
<keyword evidence="5" id="KW-0175">Coiled coil</keyword>
<dbReference type="InterPro" id="IPR001487">
    <property type="entry name" value="Bromodomain"/>
</dbReference>
<dbReference type="SUPFAM" id="SSF47370">
    <property type="entry name" value="Bromodomain"/>
    <property type="match status" value="1"/>
</dbReference>
<dbReference type="Pfam" id="PF00439">
    <property type="entry name" value="Bromodomain"/>
    <property type="match status" value="1"/>
</dbReference>
<evidence type="ECO:0000256" key="4">
    <source>
        <dbReference type="PROSITE-ProRule" id="PRU00035"/>
    </source>
</evidence>
<dbReference type="PROSITE" id="PS00633">
    <property type="entry name" value="BROMODOMAIN_1"/>
    <property type="match status" value="1"/>
</dbReference>
<gene>
    <name evidence="8" type="primary">BAZ2B</name>
</gene>
<evidence type="ECO:0000256" key="6">
    <source>
        <dbReference type="SAM" id="MobiDB-lite"/>
    </source>
</evidence>
<dbReference type="AlphaFoldDB" id="W8B2J0"/>
<dbReference type="OrthoDB" id="784962at2759"/>
<evidence type="ECO:0000256" key="5">
    <source>
        <dbReference type="SAM" id="Coils"/>
    </source>
</evidence>
<feature type="region of interest" description="Disordered" evidence="6">
    <location>
        <begin position="40"/>
        <end position="71"/>
    </location>
</feature>
<feature type="region of interest" description="Disordered" evidence="6">
    <location>
        <begin position="89"/>
        <end position="177"/>
    </location>
</feature>
<reference evidence="8" key="2">
    <citation type="journal article" date="2014" name="BMC Genomics">
        <title>A genomic perspective to assessing quality of mass-reared SIT flies used in Mediterranean fruit fly (Ceratitis capitata) eradication in California.</title>
        <authorList>
            <person name="Calla B."/>
            <person name="Hall B."/>
            <person name="Hou S."/>
            <person name="Geib S.M."/>
        </authorList>
    </citation>
    <scope>NUCLEOTIDE SEQUENCE</scope>
</reference>
<dbReference type="EMBL" id="GAMC01019109">
    <property type="protein sequence ID" value="JAB87446.1"/>
    <property type="molecule type" value="mRNA"/>
</dbReference>
<dbReference type="PANTHER" id="PTHR45915">
    <property type="entry name" value="TRANSCRIPTION INTERMEDIARY FACTOR"/>
    <property type="match status" value="1"/>
</dbReference>
<name>W8B2J0_CERCA</name>
<dbReference type="CDD" id="cd05503">
    <property type="entry name" value="Bromo_BAZ2A_B_like"/>
    <property type="match status" value="1"/>
</dbReference>
<evidence type="ECO:0000256" key="3">
    <source>
        <dbReference type="ARBA" id="ARBA00023242"/>
    </source>
</evidence>
<feature type="coiled-coil region" evidence="5">
    <location>
        <begin position="179"/>
        <end position="206"/>
    </location>
</feature>
<dbReference type="PROSITE" id="PS50014">
    <property type="entry name" value="BROMODOMAIN_2"/>
    <property type="match status" value="1"/>
</dbReference>
<sequence>MTPTLPIVSTVAGGTATLPPNYMPLTVSQQQHLAQLQLNSNGAVPLPPPPYNAATQSPLPPPTLLPPTSAVNISPQPVTSLPLILPPTTIPTLGQPQQPQLSPLLQPPILSPQHSSNHTPTATMQSPRASTPTQHSPQTVGHHSQSQSPAAHQFGGLSPMTSSPMSQCGTPQPPQPLNIHAVQEAKEKLKQEKKEKHATKKLMKELAICKTLLGEMELHEDSWPFLLPVNTKQFPTYRKIIKNPMDLSTIKKRVHDLTYKSREDFCVDVRQIFDNCEMFNEDDSPVGKAGHGMRKFFELRWAELTDKHS</sequence>
<dbReference type="InterPro" id="IPR037374">
    <property type="entry name" value="BAZ2A/B_Bromo"/>
</dbReference>
<dbReference type="InterPro" id="IPR036427">
    <property type="entry name" value="Bromodomain-like_sf"/>
</dbReference>
<evidence type="ECO:0000256" key="2">
    <source>
        <dbReference type="ARBA" id="ARBA00023117"/>
    </source>
</evidence>
<dbReference type="EMBL" id="GAMC01019104">
    <property type="protein sequence ID" value="JAB87451.1"/>
    <property type="molecule type" value="mRNA"/>
</dbReference>
<dbReference type="Gene3D" id="1.20.920.10">
    <property type="entry name" value="Bromodomain-like"/>
    <property type="match status" value="1"/>
</dbReference>
<evidence type="ECO:0000256" key="1">
    <source>
        <dbReference type="ARBA" id="ARBA00004123"/>
    </source>
</evidence>
<dbReference type="PRINTS" id="PR00503">
    <property type="entry name" value="BROMODOMAIN"/>
</dbReference>
<dbReference type="EMBL" id="GAMC01019106">
    <property type="protein sequence ID" value="JAB87449.1"/>
    <property type="molecule type" value="mRNA"/>
</dbReference>